<dbReference type="PANTHER" id="PTHR34952">
    <property type="entry name" value="OS05G0113500 PROTEIN"/>
    <property type="match status" value="1"/>
</dbReference>
<gene>
    <name evidence="2" type="ORF">LVIROSA_LOCUS37526</name>
</gene>
<dbReference type="AlphaFoldDB" id="A0AAU9PPD8"/>
<protein>
    <recommendedName>
        <fullName evidence="4">Mediator of RNA polymerase II transcription subunit 19</fullName>
    </recommendedName>
</protein>
<sequence length="234" mass="25864">MHPVPSLELLTRLFGGSSCSHRLKHRLDKSKRRDLRLTSRIVWFHTCAEFCLDIPDLTEKLSSLLMQMDVCSHISFPVNDVSSSIHGFCLDTTFESTYGLAGGFSVDELAFGATKFLNIQDDIDIQGVSSSNAPFPPKGLKPVSAMKGSREKHGVDPPKKLSVKWAPDVYDPVPSLPSDTVISRPRKQHGKKKGTSSSKEKSNESKSSRGSKSKGKDKKHGTRKRSGKSYDLDF</sequence>
<feature type="compositionally biased region" description="Basic residues" evidence="1">
    <location>
        <begin position="209"/>
        <end position="227"/>
    </location>
</feature>
<dbReference type="PANTHER" id="PTHR34952:SF2">
    <property type="entry name" value="OS05G0113500 PROTEIN"/>
    <property type="match status" value="1"/>
</dbReference>
<feature type="compositionally biased region" description="Basic residues" evidence="1">
    <location>
        <begin position="184"/>
        <end position="194"/>
    </location>
</feature>
<dbReference type="EMBL" id="CAKMRJ010005745">
    <property type="protein sequence ID" value="CAH1452213.1"/>
    <property type="molecule type" value="Genomic_DNA"/>
</dbReference>
<reference evidence="2 3" key="1">
    <citation type="submission" date="2022-01" db="EMBL/GenBank/DDBJ databases">
        <authorList>
            <person name="Xiong W."/>
            <person name="Schranz E."/>
        </authorList>
    </citation>
    <scope>NUCLEOTIDE SEQUENCE [LARGE SCALE GENOMIC DNA]</scope>
</reference>
<feature type="region of interest" description="Disordered" evidence="1">
    <location>
        <begin position="128"/>
        <end position="234"/>
    </location>
</feature>
<accession>A0AAU9PPD8</accession>
<evidence type="ECO:0008006" key="4">
    <source>
        <dbReference type="Google" id="ProtNLM"/>
    </source>
</evidence>
<proteinExistence type="predicted"/>
<feature type="compositionally biased region" description="Basic and acidic residues" evidence="1">
    <location>
        <begin position="198"/>
        <end position="207"/>
    </location>
</feature>
<evidence type="ECO:0000313" key="2">
    <source>
        <dbReference type="EMBL" id="CAH1452213.1"/>
    </source>
</evidence>
<comment type="caution">
    <text evidence="2">The sequence shown here is derived from an EMBL/GenBank/DDBJ whole genome shotgun (WGS) entry which is preliminary data.</text>
</comment>
<keyword evidence="3" id="KW-1185">Reference proteome</keyword>
<feature type="compositionally biased region" description="Basic and acidic residues" evidence="1">
    <location>
        <begin position="148"/>
        <end position="159"/>
    </location>
</feature>
<name>A0AAU9PPD8_9ASTR</name>
<organism evidence="2 3">
    <name type="scientific">Lactuca virosa</name>
    <dbReference type="NCBI Taxonomy" id="75947"/>
    <lineage>
        <taxon>Eukaryota</taxon>
        <taxon>Viridiplantae</taxon>
        <taxon>Streptophyta</taxon>
        <taxon>Embryophyta</taxon>
        <taxon>Tracheophyta</taxon>
        <taxon>Spermatophyta</taxon>
        <taxon>Magnoliopsida</taxon>
        <taxon>eudicotyledons</taxon>
        <taxon>Gunneridae</taxon>
        <taxon>Pentapetalae</taxon>
        <taxon>asterids</taxon>
        <taxon>campanulids</taxon>
        <taxon>Asterales</taxon>
        <taxon>Asteraceae</taxon>
        <taxon>Cichorioideae</taxon>
        <taxon>Cichorieae</taxon>
        <taxon>Lactucinae</taxon>
        <taxon>Lactuca</taxon>
    </lineage>
</organism>
<evidence type="ECO:0000256" key="1">
    <source>
        <dbReference type="SAM" id="MobiDB-lite"/>
    </source>
</evidence>
<evidence type="ECO:0000313" key="3">
    <source>
        <dbReference type="Proteomes" id="UP001157418"/>
    </source>
</evidence>
<dbReference type="Proteomes" id="UP001157418">
    <property type="component" value="Unassembled WGS sequence"/>
</dbReference>